<evidence type="ECO:0000256" key="4">
    <source>
        <dbReference type="ARBA" id="ARBA00023136"/>
    </source>
</evidence>
<dbReference type="InterPro" id="IPR001828">
    <property type="entry name" value="ANF_lig-bd_rcpt"/>
</dbReference>
<evidence type="ECO:0000256" key="1">
    <source>
        <dbReference type="ARBA" id="ARBA00004370"/>
    </source>
</evidence>
<proteinExistence type="predicted"/>
<dbReference type="OrthoDB" id="10065302at2759"/>
<evidence type="ECO:0000259" key="5">
    <source>
        <dbReference type="Pfam" id="PF01094"/>
    </source>
</evidence>
<dbReference type="SUPFAM" id="SSF53822">
    <property type="entry name" value="Periplasmic binding protein-like I"/>
    <property type="match status" value="1"/>
</dbReference>
<dbReference type="AlphaFoldDB" id="A0A1D1UR42"/>
<evidence type="ECO:0000313" key="7">
    <source>
        <dbReference type="Proteomes" id="UP000186922"/>
    </source>
</evidence>
<name>A0A1D1UR42_RAMVA</name>
<organism evidence="6 7">
    <name type="scientific">Ramazzottius varieornatus</name>
    <name type="common">Water bear</name>
    <name type="synonym">Tardigrade</name>
    <dbReference type="NCBI Taxonomy" id="947166"/>
    <lineage>
        <taxon>Eukaryota</taxon>
        <taxon>Metazoa</taxon>
        <taxon>Ecdysozoa</taxon>
        <taxon>Tardigrada</taxon>
        <taxon>Eutardigrada</taxon>
        <taxon>Parachela</taxon>
        <taxon>Hypsibioidea</taxon>
        <taxon>Ramazzottiidae</taxon>
        <taxon>Ramazzottius</taxon>
    </lineage>
</organism>
<evidence type="ECO:0000256" key="3">
    <source>
        <dbReference type="ARBA" id="ARBA00022989"/>
    </source>
</evidence>
<dbReference type="EMBL" id="BDGG01000002">
    <property type="protein sequence ID" value="GAU92164.1"/>
    <property type="molecule type" value="Genomic_DNA"/>
</dbReference>
<keyword evidence="3" id="KW-1133">Transmembrane helix</keyword>
<dbReference type="GO" id="GO:0016020">
    <property type="term" value="C:membrane"/>
    <property type="evidence" value="ECO:0007669"/>
    <property type="project" value="UniProtKB-SubCell"/>
</dbReference>
<sequence length="405" mass="45783">MYIVNSARNSTRSAPVFYVEVVTMILYNAGEMGSYFLVEPPYQSALEDISKLYPQLRFTQNVITDPAWVQCGDLMSISDDTLASFYYANEWKWRKASLTVFITNEADCDGHASSHLATGLRKLIISSSLAPDIENKIKWPTRLESGTGGKSSIARFVKMFTGFLRHFKWTTVGLVCDVKRNPVIRTICQAIRGGLGSSLHTNITMMEVDGFSSDSNFTFVMEELNRQTRVILYWVFGGTFRKCMLAAKDANMTEGNHVHLLNIMLRHPVFGNYFWKYGDTQDELARIAYSTVIIAERDAGDDFPLPGTDRYILREGWRNVSRDKFNTTYGPDVVNFHLTAAYADDNCTSGERVPASKPVGPTGGWRQHCQEAVQSYFPLENRKVWLRSVRFANGLELCDPAIRSV</sequence>
<accession>A0A1D1UR42</accession>
<dbReference type="Gene3D" id="3.40.50.2300">
    <property type="match status" value="1"/>
</dbReference>
<protein>
    <recommendedName>
        <fullName evidence="5">Receptor ligand binding region domain-containing protein</fullName>
    </recommendedName>
</protein>
<evidence type="ECO:0000256" key="2">
    <source>
        <dbReference type="ARBA" id="ARBA00022692"/>
    </source>
</evidence>
<keyword evidence="2" id="KW-0812">Transmembrane</keyword>
<keyword evidence="4" id="KW-0472">Membrane</keyword>
<dbReference type="Proteomes" id="UP000186922">
    <property type="component" value="Unassembled WGS sequence"/>
</dbReference>
<dbReference type="InterPro" id="IPR028082">
    <property type="entry name" value="Peripla_BP_I"/>
</dbReference>
<gene>
    <name evidence="6" type="primary">RvY_04281</name>
    <name evidence="6" type="synonym">RvY_04281.1</name>
    <name evidence="6" type="ORF">RvY_04281-1</name>
</gene>
<comment type="caution">
    <text evidence="6">The sequence shown here is derived from an EMBL/GenBank/DDBJ whole genome shotgun (WGS) entry which is preliminary data.</text>
</comment>
<feature type="domain" description="Receptor ligand binding region" evidence="5">
    <location>
        <begin position="111"/>
        <end position="336"/>
    </location>
</feature>
<dbReference type="Pfam" id="PF01094">
    <property type="entry name" value="ANF_receptor"/>
    <property type="match status" value="1"/>
</dbReference>
<evidence type="ECO:0000313" key="6">
    <source>
        <dbReference type="EMBL" id="GAU92164.1"/>
    </source>
</evidence>
<comment type="subcellular location">
    <subcellularLocation>
        <location evidence="1">Membrane</location>
    </subcellularLocation>
</comment>
<reference evidence="6 7" key="1">
    <citation type="journal article" date="2016" name="Nat. Commun.">
        <title>Extremotolerant tardigrade genome and improved radiotolerance of human cultured cells by tardigrade-unique protein.</title>
        <authorList>
            <person name="Hashimoto T."/>
            <person name="Horikawa D.D."/>
            <person name="Saito Y."/>
            <person name="Kuwahara H."/>
            <person name="Kozuka-Hata H."/>
            <person name="Shin-I T."/>
            <person name="Minakuchi Y."/>
            <person name="Ohishi K."/>
            <person name="Motoyama A."/>
            <person name="Aizu T."/>
            <person name="Enomoto A."/>
            <person name="Kondo K."/>
            <person name="Tanaka S."/>
            <person name="Hara Y."/>
            <person name="Koshikawa S."/>
            <person name="Sagara H."/>
            <person name="Miura T."/>
            <person name="Yokobori S."/>
            <person name="Miyagawa K."/>
            <person name="Suzuki Y."/>
            <person name="Kubo T."/>
            <person name="Oyama M."/>
            <person name="Kohara Y."/>
            <person name="Fujiyama A."/>
            <person name="Arakawa K."/>
            <person name="Katayama T."/>
            <person name="Toyoda A."/>
            <person name="Kunieda T."/>
        </authorList>
    </citation>
    <scope>NUCLEOTIDE SEQUENCE [LARGE SCALE GENOMIC DNA]</scope>
    <source>
        <strain evidence="6 7">YOKOZUNA-1</strain>
    </source>
</reference>
<keyword evidence="7" id="KW-1185">Reference proteome</keyword>